<dbReference type="NCBIfam" id="TIGR00738">
    <property type="entry name" value="rrf2_super"/>
    <property type="match status" value="1"/>
</dbReference>
<dbReference type="GO" id="GO:0003700">
    <property type="term" value="F:DNA-binding transcription factor activity"/>
    <property type="evidence" value="ECO:0007669"/>
    <property type="project" value="TreeGrafter"/>
</dbReference>
<evidence type="ECO:0000313" key="2">
    <source>
        <dbReference type="Proteomes" id="UP000249008"/>
    </source>
</evidence>
<reference evidence="1 2" key="1">
    <citation type="submission" date="2018-06" db="EMBL/GenBank/DDBJ databases">
        <authorList>
            <consortium name="Pathogen Informatics"/>
            <person name="Doyle S."/>
        </authorList>
    </citation>
    <scope>NUCLEOTIDE SEQUENCE [LARGE SCALE GENOMIC DNA]</scope>
    <source>
        <strain evidence="1 2">NCTC12112</strain>
    </source>
</reference>
<gene>
    <name evidence="1" type="primary">nsrR_1</name>
    <name evidence="1" type="ORF">NCTC12112_00950</name>
</gene>
<dbReference type="Proteomes" id="UP000249008">
    <property type="component" value="Chromosome 1"/>
</dbReference>
<dbReference type="GO" id="GO:0005829">
    <property type="term" value="C:cytosol"/>
    <property type="evidence" value="ECO:0007669"/>
    <property type="project" value="TreeGrafter"/>
</dbReference>
<dbReference type="EMBL" id="LS483487">
    <property type="protein sequence ID" value="SQJ00656.1"/>
    <property type="molecule type" value="Genomic_DNA"/>
</dbReference>
<organism evidence="1 2">
    <name type="scientific">Fusobacterium ulcerans</name>
    <dbReference type="NCBI Taxonomy" id="861"/>
    <lineage>
        <taxon>Bacteria</taxon>
        <taxon>Fusobacteriati</taxon>
        <taxon>Fusobacteriota</taxon>
        <taxon>Fusobacteriia</taxon>
        <taxon>Fusobacteriales</taxon>
        <taxon>Fusobacteriaceae</taxon>
        <taxon>Fusobacterium</taxon>
    </lineage>
</organism>
<dbReference type="SUPFAM" id="SSF46785">
    <property type="entry name" value="Winged helix' DNA-binding domain"/>
    <property type="match status" value="1"/>
</dbReference>
<dbReference type="KEGG" id="ful:C4N20_11950"/>
<sequence length="136" mass="15606">MRLKNEIEYVFRILLYLTINGDNRIISSNEISEKEEIPHLFSLRILKKLEKADLVLIFKGAKGGYKLKKDSSEITLKDAIESIEGNICIKDCLESPESCTLRKGNCGVHRILKDIESQFISRLQDVNFRDLADGKY</sequence>
<evidence type="ECO:0000313" key="1">
    <source>
        <dbReference type="EMBL" id="SQJ00656.1"/>
    </source>
</evidence>
<dbReference type="Gene3D" id="1.10.10.10">
    <property type="entry name" value="Winged helix-like DNA-binding domain superfamily/Winged helix DNA-binding domain"/>
    <property type="match status" value="1"/>
</dbReference>
<dbReference type="AlphaFoldDB" id="A0AAX1TSV6"/>
<proteinExistence type="predicted"/>
<dbReference type="Pfam" id="PF02082">
    <property type="entry name" value="Rrf2"/>
    <property type="match status" value="1"/>
</dbReference>
<dbReference type="InterPro" id="IPR036388">
    <property type="entry name" value="WH-like_DNA-bd_sf"/>
</dbReference>
<dbReference type="InterPro" id="IPR036390">
    <property type="entry name" value="WH_DNA-bd_sf"/>
</dbReference>
<dbReference type="PROSITE" id="PS51197">
    <property type="entry name" value="HTH_RRF2_2"/>
    <property type="match status" value="1"/>
</dbReference>
<protein>
    <submittedName>
        <fullName evidence="1">HTH-type transcriptional repressor NsrR</fullName>
    </submittedName>
</protein>
<dbReference type="PANTHER" id="PTHR33221:SF2">
    <property type="entry name" value="TRANSCRIPTIONAL REGULATOR"/>
    <property type="match status" value="1"/>
</dbReference>
<dbReference type="GeneID" id="78455528"/>
<dbReference type="InterPro" id="IPR000944">
    <property type="entry name" value="Tscrpt_reg_Rrf2"/>
</dbReference>
<dbReference type="RefSeq" id="WP_005976651.1">
    <property type="nucleotide sequence ID" value="NZ_BAABXY010000001.1"/>
</dbReference>
<name>A0AAX1TSV6_9FUSO</name>
<dbReference type="PANTHER" id="PTHR33221">
    <property type="entry name" value="WINGED HELIX-TURN-HELIX TRANSCRIPTIONAL REGULATOR, RRF2 FAMILY"/>
    <property type="match status" value="1"/>
</dbReference>
<accession>A0AAX1TSV6</accession>